<keyword evidence="1" id="KW-0812">Transmembrane</keyword>
<organism evidence="2 3">
    <name type="scientific">Desulfurispira natronophila</name>
    <dbReference type="NCBI Taxonomy" id="682562"/>
    <lineage>
        <taxon>Bacteria</taxon>
        <taxon>Pseudomonadati</taxon>
        <taxon>Chrysiogenota</taxon>
        <taxon>Chrysiogenia</taxon>
        <taxon>Chrysiogenales</taxon>
        <taxon>Chrysiogenaceae</taxon>
        <taxon>Desulfurispira</taxon>
    </lineage>
</organism>
<comment type="caution">
    <text evidence="2">The sequence shown here is derived from an EMBL/GenBank/DDBJ whole genome shotgun (WGS) entry which is preliminary data.</text>
</comment>
<sequence>MLLFPDTLYLLEEIMLLDAALLVFIVLLVIDNVLLG</sequence>
<dbReference type="Proteomes" id="UP000528322">
    <property type="component" value="Unassembled WGS sequence"/>
</dbReference>
<keyword evidence="1" id="KW-1133">Transmembrane helix</keyword>
<keyword evidence="3" id="KW-1185">Reference proteome</keyword>
<dbReference type="EMBL" id="JACHID010000009">
    <property type="protein sequence ID" value="MBB5022255.1"/>
    <property type="molecule type" value="Genomic_DNA"/>
</dbReference>
<evidence type="ECO:0000256" key="1">
    <source>
        <dbReference type="SAM" id="Phobius"/>
    </source>
</evidence>
<proteinExistence type="predicted"/>
<feature type="transmembrane region" description="Helical" evidence="1">
    <location>
        <begin position="14"/>
        <end position="35"/>
    </location>
</feature>
<reference evidence="2 3" key="1">
    <citation type="submission" date="2020-08" db="EMBL/GenBank/DDBJ databases">
        <title>Genomic Encyclopedia of Type Strains, Phase IV (KMG-IV): sequencing the most valuable type-strain genomes for metagenomic binning, comparative biology and taxonomic classification.</title>
        <authorList>
            <person name="Goeker M."/>
        </authorList>
    </citation>
    <scope>NUCLEOTIDE SEQUENCE [LARGE SCALE GENOMIC DNA]</scope>
    <source>
        <strain evidence="2 3">DSM 22071</strain>
    </source>
</reference>
<gene>
    <name evidence="2" type="ORF">HNR37_001587</name>
</gene>
<keyword evidence="1" id="KW-0472">Membrane</keyword>
<evidence type="ECO:0000313" key="2">
    <source>
        <dbReference type="EMBL" id="MBB5022255.1"/>
    </source>
</evidence>
<protein>
    <submittedName>
        <fullName evidence="2">Uncharacterized protein</fullName>
    </submittedName>
</protein>
<name>A0A7W7Y541_9BACT</name>
<evidence type="ECO:0000313" key="3">
    <source>
        <dbReference type="Proteomes" id="UP000528322"/>
    </source>
</evidence>
<dbReference type="AlphaFoldDB" id="A0A7W7Y541"/>
<accession>A0A7W7Y541</accession>